<keyword evidence="2 5" id="KW-0812">Transmembrane</keyword>
<dbReference type="InterPro" id="IPR000276">
    <property type="entry name" value="GPCR_Rhodpsn"/>
</dbReference>
<evidence type="ECO:0000313" key="8">
    <source>
        <dbReference type="Proteomes" id="UP001233172"/>
    </source>
</evidence>
<reference evidence="7" key="2">
    <citation type="submission" date="2023-04" db="EMBL/GenBank/DDBJ databases">
        <authorList>
            <person name="Bu L."/>
            <person name="Lu L."/>
            <person name="Laidemitt M.R."/>
            <person name="Zhang S.M."/>
            <person name="Mutuku M."/>
            <person name="Mkoji G."/>
            <person name="Steinauer M."/>
            <person name="Loker E.S."/>
        </authorList>
    </citation>
    <scope>NUCLEOTIDE SEQUENCE</scope>
    <source>
        <strain evidence="7">KasaAsao</strain>
        <tissue evidence="7">Whole Snail</tissue>
    </source>
</reference>
<evidence type="ECO:0000256" key="3">
    <source>
        <dbReference type="ARBA" id="ARBA00022989"/>
    </source>
</evidence>
<dbReference type="PANTHER" id="PTHR46641:SF2">
    <property type="entry name" value="FMRFAMIDE RECEPTOR"/>
    <property type="match status" value="1"/>
</dbReference>
<dbReference type="Gene3D" id="1.20.1070.10">
    <property type="entry name" value="Rhodopsin 7-helix transmembrane proteins"/>
    <property type="match status" value="1"/>
</dbReference>
<evidence type="ECO:0000256" key="5">
    <source>
        <dbReference type="SAM" id="Phobius"/>
    </source>
</evidence>
<reference evidence="7" key="1">
    <citation type="journal article" date="2023" name="PLoS Negl. Trop. Dis.">
        <title>A genome sequence for Biomphalaria pfeifferi, the major vector snail for the human-infecting parasite Schistosoma mansoni.</title>
        <authorList>
            <person name="Bu L."/>
            <person name="Lu L."/>
            <person name="Laidemitt M.R."/>
            <person name="Zhang S.M."/>
            <person name="Mutuku M."/>
            <person name="Mkoji G."/>
            <person name="Steinauer M."/>
            <person name="Loker E.S."/>
        </authorList>
    </citation>
    <scope>NUCLEOTIDE SEQUENCE</scope>
    <source>
        <strain evidence="7">KasaAsao</strain>
    </source>
</reference>
<name>A0AAD8BV14_BIOPF</name>
<dbReference type="Pfam" id="PF00001">
    <property type="entry name" value="7tm_1"/>
    <property type="match status" value="1"/>
</dbReference>
<feature type="transmembrane region" description="Helical" evidence="5">
    <location>
        <begin position="6"/>
        <end position="25"/>
    </location>
</feature>
<evidence type="ECO:0000313" key="7">
    <source>
        <dbReference type="EMBL" id="KAK0061180.1"/>
    </source>
</evidence>
<dbReference type="GO" id="GO:0016020">
    <property type="term" value="C:membrane"/>
    <property type="evidence" value="ECO:0007669"/>
    <property type="project" value="UniProtKB-SubCell"/>
</dbReference>
<proteinExistence type="predicted"/>
<feature type="transmembrane region" description="Helical" evidence="5">
    <location>
        <begin position="184"/>
        <end position="208"/>
    </location>
</feature>
<dbReference type="InterPro" id="IPR052954">
    <property type="entry name" value="GPCR-Ligand_Int"/>
</dbReference>
<protein>
    <submittedName>
        <fullName evidence="7">Somatostatin receptor type 5</fullName>
    </submittedName>
</protein>
<keyword evidence="7" id="KW-0675">Receptor</keyword>
<evidence type="ECO:0000256" key="4">
    <source>
        <dbReference type="ARBA" id="ARBA00023136"/>
    </source>
</evidence>
<feature type="transmembrane region" description="Helical" evidence="5">
    <location>
        <begin position="76"/>
        <end position="102"/>
    </location>
</feature>
<dbReference type="PRINTS" id="PR00237">
    <property type="entry name" value="GPCRRHODOPSN"/>
</dbReference>
<evidence type="ECO:0000256" key="2">
    <source>
        <dbReference type="ARBA" id="ARBA00022692"/>
    </source>
</evidence>
<keyword evidence="4 5" id="KW-0472">Membrane</keyword>
<dbReference type="PROSITE" id="PS50262">
    <property type="entry name" value="G_PROTEIN_RECEP_F1_2"/>
    <property type="match status" value="1"/>
</dbReference>
<feature type="transmembrane region" description="Helical" evidence="5">
    <location>
        <begin position="123"/>
        <end position="143"/>
    </location>
</feature>
<gene>
    <name evidence="7" type="ORF">Bpfe_009341</name>
</gene>
<comment type="caution">
    <text evidence="7">The sequence shown here is derived from an EMBL/GenBank/DDBJ whole genome shotgun (WGS) entry which is preliminary data.</text>
</comment>
<keyword evidence="8" id="KW-1185">Reference proteome</keyword>
<feature type="transmembrane region" description="Helical" evidence="5">
    <location>
        <begin position="37"/>
        <end position="56"/>
    </location>
</feature>
<feature type="transmembrane region" description="Helical" evidence="5">
    <location>
        <begin position="229"/>
        <end position="250"/>
    </location>
</feature>
<sequence length="278" mass="31305">MLSCVLFQVLAVFGLIGTGVNIIILSRHNITTDSSNILLVSLSLAGFCFCLTVPISRSVFIFSHLKDLALVLNVDISYYSHFVVLSRHFYCTSITMVVVISVKRFLAVYFPVRIARLLTAFRMKLVSALVHFVVIATFFHGFFSFKSEWIYLENAQKIFPVLTPTAILNSHQSLFSGLGMFSNILVVVFSMSTTVTLTIAITLKLWVLTSESSKLMNRKCSFDLQVVKILMVVCTAIVLIYGPLVCFNYASYFLPQSYKATNVFQVFFMMIDHDVSEI</sequence>
<dbReference type="InterPro" id="IPR017452">
    <property type="entry name" value="GPCR_Rhodpsn_7TM"/>
</dbReference>
<dbReference type="SUPFAM" id="SSF81321">
    <property type="entry name" value="Family A G protein-coupled receptor-like"/>
    <property type="match status" value="1"/>
</dbReference>
<dbReference type="EMBL" id="JASAOG010000031">
    <property type="protein sequence ID" value="KAK0061180.1"/>
    <property type="molecule type" value="Genomic_DNA"/>
</dbReference>
<comment type="subcellular location">
    <subcellularLocation>
        <location evidence="1">Membrane</location>
    </subcellularLocation>
</comment>
<evidence type="ECO:0000256" key="1">
    <source>
        <dbReference type="ARBA" id="ARBA00004370"/>
    </source>
</evidence>
<organism evidence="7 8">
    <name type="scientific">Biomphalaria pfeifferi</name>
    <name type="common">Bloodfluke planorb</name>
    <name type="synonym">Freshwater snail</name>
    <dbReference type="NCBI Taxonomy" id="112525"/>
    <lineage>
        <taxon>Eukaryota</taxon>
        <taxon>Metazoa</taxon>
        <taxon>Spiralia</taxon>
        <taxon>Lophotrochozoa</taxon>
        <taxon>Mollusca</taxon>
        <taxon>Gastropoda</taxon>
        <taxon>Heterobranchia</taxon>
        <taxon>Euthyneura</taxon>
        <taxon>Panpulmonata</taxon>
        <taxon>Hygrophila</taxon>
        <taxon>Lymnaeoidea</taxon>
        <taxon>Planorbidae</taxon>
        <taxon>Biomphalaria</taxon>
    </lineage>
</organism>
<evidence type="ECO:0000259" key="6">
    <source>
        <dbReference type="PROSITE" id="PS50262"/>
    </source>
</evidence>
<dbReference type="Proteomes" id="UP001233172">
    <property type="component" value="Unassembled WGS sequence"/>
</dbReference>
<dbReference type="AlphaFoldDB" id="A0AAD8BV14"/>
<accession>A0AAD8BV14</accession>
<feature type="domain" description="G-protein coupled receptors family 1 profile" evidence="6">
    <location>
        <begin position="17"/>
        <end position="278"/>
    </location>
</feature>
<dbReference type="PANTHER" id="PTHR46641">
    <property type="entry name" value="FMRFAMIDE RECEPTOR-RELATED"/>
    <property type="match status" value="1"/>
</dbReference>
<dbReference type="CDD" id="cd00637">
    <property type="entry name" value="7tm_classA_rhodopsin-like"/>
    <property type="match status" value="1"/>
</dbReference>
<keyword evidence="3 5" id="KW-1133">Transmembrane helix</keyword>
<dbReference type="GO" id="GO:0004930">
    <property type="term" value="F:G protein-coupled receptor activity"/>
    <property type="evidence" value="ECO:0007669"/>
    <property type="project" value="InterPro"/>
</dbReference>